<gene>
    <name evidence="2" type="ORF">UFOPK3342_00709</name>
</gene>
<dbReference type="AlphaFoldDB" id="A0A6J7D7L7"/>
<protein>
    <submittedName>
        <fullName evidence="2">Unannotated protein</fullName>
    </submittedName>
</protein>
<keyword evidence="1" id="KW-0472">Membrane</keyword>
<evidence type="ECO:0000256" key="1">
    <source>
        <dbReference type="SAM" id="Phobius"/>
    </source>
</evidence>
<reference evidence="2" key="1">
    <citation type="submission" date="2020-05" db="EMBL/GenBank/DDBJ databases">
        <authorList>
            <person name="Chiriac C."/>
            <person name="Salcher M."/>
            <person name="Ghai R."/>
            <person name="Kavagutti S V."/>
        </authorList>
    </citation>
    <scope>NUCLEOTIDE SEQUENCE</scope>
</reference>
<keyword evidence="1" id="KW-1133">Transmembrane helix</keyword>
<accession>A0A6J7D7L7</accession>
<dbReference type="EMBL" id="CAFBLH010000018">
    <property type="protein sequence ID" value="CAB4866201.1"/>
    <property type="molecule type" value="Genomic_DNA"/>
</dbReference>
<organism evidence="2">
    <name type="scientific">freshwater metagenome</name>
    <dbReference type="NCBI Taxonomy" id="449393"/>
    <lineage>
        <taxon>unclassified sequences</taxon>
        <taxon>metagenomes</taxon>
        <taxon>ecological metagenomes</taxon>
    </lineage>
</organism>
<evidence type="ECO:0000313" key="2">
    <source>
        <dbReference type="EMBL" id="CAB4866201.1"/>
    </source>
</evidence>
<sequence>MFWSVLGLIGGGSFIVNGFGVLTDSSCDTVGFGGGRVVQVTCYEAGAPMSGEFPGTVAGLGMLVVGGLILYFAFRNFKRS</sequence>
<feature type="transmembrane region" description="Helical" evidence="1">
    <location>
        <begin position="53"/>
        <end position="74"/>
    </location>
</feature>
<name>A0A6J7D7L7_9ZZZZ</name>
<proteinExistence type="predicted"/>
<keyword evidence="1" id="KW-0812">Transmembrane</keyword>